<proteinExistence type="predicted"/>
<comment type="caution">
    <text evidence="1">The sequence shown here is derived from an EMBL/GenBank/DDBJ whole genome shotgun (WGS) entry which is preliminary data.</text>
</comment>
<dbReference type="EMBL" id="JABDTM020025026">
    <property type="protein sequence ID" value="KAH0813702.1"/>
    <property type="molecule type" value="Genomic_DNA"/>
</dbReference>
<organism evidence="1 2">
    <name type="scientific">Tenebrio molitor</name>
    <name type="common">Yellow mealworm beetle</name>
    <dbReference type="NCBI Taxonomy" id="7067"/>
    <lineage>
        <taxon>Eukaryota</taxon>
        <taxon>Metazoa</taxon>
        <taxon>Ecdysozoa</taxon>
        <taxon>Arthropoda</taxon>
        <taxon>Hexapoda</taxon>
        <taxon>Insecta</taxon>
        <taxon>Pterygota</taxon>
        <taxon>Neoptera</taxon>
        <taxon>Endopterygota</taxon>
        <taxon>Coleoptera</taxon>
        <taxon>Polyphaga</taxon>
        <taxon>Cucujiformia</taxon>
        <taxon>Tenebrionidae</taxon>
        <taxon>Tenebrio</taxon>
    </lineage>
</organism>
<dbReference type="AlphaFoldDB" id="A0A8J6HG04"/>
<dbReference type="Proteomes" id="UP000719412">
    <property type="component" value="Unassembled WGS sequence"/>
</dbReference>
<reference evidence="1" key="1">
    <citation type="journal article" date="2020" name="J Insects Food Feed">
        <title>The yellow mealworm (Tenebrio molitor) genome: a resource for the emerging insects as food and feed industry.</title>
        <authorList>
            <person name="Eriksson T."/>
            <person name="Andere A."/>
            <person name="Kelstrup H."/>
            <person name="Emery V."/>
            <person name="Picard C."/>
        </authorList>
    </citation>
    <scope>NUCLEOTIDE SEQUENCE</scope>
    <source>
        <strain evidence="1">Stoneville</strain>
        <tissue evidence="1">Whole head</tissue>
    </source>
</reference>
<evidence type="ECO:0000313" key="2">
    <source>
        <dbReference type="Proteomes" id="UP000719412"/>
    </source>
</evidence>
<sequence length="568" mass="65313">MVTKVEEKVWSLAFAKHLVIAAKSEREMKEIRDSSEEEKAGRVDRETPGYIVREECRRNRLRVKVRKRLAAFEDKMDGREERRKEEEGGQNGRTRFAAFRCTHTARDVTAVVVSKMQIRCRNADVKLRLSTITMQIPEAAVSKLAFKIEVNSQVLHSCRSGLGFAWPTTIVPFEKGQIDWSAYRGIERAARSGKKLLSGVTLPLFWFYLDAALAEGFLSERSRVTDDCLNPPERVPVHFRLWISQRREINGVGRHHSMIEKPPDLTRIVKTDFFLCPAMKYCFMRNERNDEELWEICEEEETKWGGDFRRRMTMFESKLMCGAEMWGWKEQKEVEKVQETCLREVVGVDRETPDYIVKEECKRNRLRVKAGRRAAKFEDKVDGREECKKRKKNTEEGEKRRVLDGLWFFCPSISGFDLRHVTPLKFLPGIDGNGANPGDVEVEVASLASPRLPDFILLLPFSKEALFGILANIQWWLCAVNEQVLIVKDVCRYQSEFCGLYSNNYAGRRGFLHTSEPPPVREEAVAPGTMDPTRYPIAETDAPENRIDNAEMAACSAKVYILVGPVVR</sequence>
<name>A0A8J6HG04_TENMO</name>
<gene>
    <name evidence="1" type="ORF">GEV33_009089</name>
</gene>
<reference evidence="1" key="2">
    <citation type="submission" date="2021-08" db="EMBL/GenBank/DDBJ databases">
        <authorList>
            <person name="Eriksson T."/>
        </authorList>
    </citation>
    <scope>NUCLEOTIDE SEQUENCE</scope>
    <source>
        <strain evidence="1">Stoneville</strain>
        <tissue evidence="1">Whole head</tissue>
    </source>
</reference>
<protein>
    <submittedName>
        <fullName evidence="1">Uncharacterized protein</fullName>
    </submittedName>
</protein>
<keyword evidence="2" id="KW-1185">Reference proteome</keyword>
<evidence type="ECO:0000313" key="1">
    <source>
        <dbReference type="EMBL" id="KAH0813702.1"/>
    </source>
</evidence>
<accession>A0A8J6HG04</accession>